<sequence>MAFRDTSDLHYWDADDDEPLRRLRACFLRWRIWRGKDEHLQPVGWYAARRETVSDEAITQGLQQSVDASSAEELAVLLNEQDQLYQRFRAASEQ</sequence>
<evidence type="ECO:0000313" key="2">
    <source>
        <dbReference type="Proteomes" id="UP000540685"/>
    </source>
</evidence>
<dbReference type="Proteomes" id="UP000540685">
    <property type="component" value="Unassembled WGS sequence"/>
</dbReference>
<comment type="caution">
    <text evidence="1">The sequence shown here is derived from an EMBL/GenBank/DDBJ whole genome shotgun (WGS) entry which is preliminary data.</text>
</comment>
<dbReference type="AlphaFoldDB" id="A0A7W9MIE9"/>
<name>A0A7W9MIE9_9ACTN</name>
<accession>A0A7W9MIE9</accession>
<dbReference type="RefSeq" id="WP_184544353.1">
    <property type="nucleotide sequence ID" value="NZ_JACHMP010000001.1"/>
</dbReference>
<proteinExistence type="predicted"/>
<organism evidence="1 2">
    <name type="scientific">Streptosporangium becharense</name>
    <dbReference type="NCBI Taxonomy" id="1816182"/>
    <lineage>
        <taxon>Bacteria</taxon>
        <taxon>Bacillati</taxon>
        <taxon>Actinomycetota</taxon>
        <taxon>Actinomycetes</taxon>
        <taxon>Streptosporangiales</taxon>
        <taxon>Streptosporangiaceae</taxon>
        <taxon>Streptosporangium</taxon>
    </lineage>
</organism>
<reference evidence="1 2" key="1">
    <citation type="submission" date="2020-08" db="EMBL/GenBank/DDBJ databases">
        <title>Sequencing the genomes of 1000 actinobacteria strains.</title>
        <authorList>
            <person name="Klenk H.-P."/>
        </authorList>
    </citation>
    <scope>NUCLEOTIDE SEQUENCE [LARGE SCALE GENOMIC DNA]</scope>
    <source>
        <strain evidence="1 2">DSM 46887</strain>
    </source>
</reference>
<gene>
    <name evidence="1" type="ORF">F4562_005209</name>
</gene>
<keyword evidence="2" id="KW-1185">Reference proteome</keyword>
<evidence type="ECO:0000313" key="1">
    <source>
        <dbReference type="EMBL" id="MBB5822147.1"/>
    </source>
</evidence>
<dbReference type="EMBL" id="JACHMP010000001">
    <property type="protein sequence ID" value="MBB5822147.1"/>
    <property type="molecule type" value="Genomic_DNA"/>
</dbReference>
<protein>
    <submittedName>
        <fullName evidence="1">Uncharacterized protein</fullName>
    </submittedName>
</protein>